<evidence type="ECO:0000256" key="5">
    <source>
        <dbReference type="RuleBase" id="RU000499"/>
    </source>
</evidence>
<dbReference type="PANTHER" id="PTHR11592">
    <property type="entry name" value="GLUTATHIONE PEROXIDASE"/>
    <property type="match status" value="1"/>
</dbReference>
<dbReference type="SUPFAM" id="SSF52833">
    <property type="entry name" value="Thioredoxin-like"/>
    <property type="match status" value="1"/>
</dbReference>
<dbReference type="PROSITE" id="PS00460">
    <property type="entry name" value="GLUTATHIONE_PEROXID_1"/>
    <property type="match status" value="1"/>
</dbReference>
<dbReference type="RefSeq" id="WP_015710341.1">
    <property type="nucleotide sequence ID" value="NC_015577.1"/>
</dbReference>
<proteinExistence type="inferred from homology"/>
<organism evidence="6 7">
    <name type="scientific">Leadbettera azotonutricia (strain ATCC BAA-888 / DSM 13862 / ZAS-9)</name>
    <name type="common">Treponema azotonutricium</name>
    <dbReference type="NCBI Taxonomy" id="545695"/>
    <lineage>
        <taxon>Bacteria</taxon>
        <taxon>Pseudomonadati</taxon>
        <taxon>Spirochaetota</taxon>
        <taxon>Spirochaetia</taxon>
        <taxon>Spirochaetales</taxon>
        <taxon>Breznakiellaceae</taxon>
        <taxon>Leadbettera</taxon>
    </lineage>
</organism>
<evidence type="ECO:0000256" key="2">
    <source>
        <dbReference type="ARBA" id="ARBA00022559"/>
    </source>
</evidence>
<sequence length="176" mass="19759">MNLYDFTVADREGKPISLADYKGKVLLIVNTATKCGLTPQYEGLQKLYETHHAKGFEILDFPCNQFGGQAPGSAEEIAEFCTINFHTTFPQFAKIDVNGDKAAPLFVYLKNQAEETEDEGAAALKERLKGFSSFTGAKDIKWNFSKFLVNRDGKVEAWFFPTYNPEKLSSVIERLL</sequence>
<dbReference type="InParanoid" id="F5YCS0"/>
<keyword evidence="2 5" id="KW-0575">Peroxidase</keyword>
<dbReference type="CDD" id="cd00340">
    <property type="entry name" value="GSH_Peroxidase"/>
    <property type="match status" value="1"/>
</dbReference>
<dbReference type="HOGENOM" id="CLU_029507_2_2_12"/>
<dbReference type="FunFam" id="3.40.30.10:FF:000010">
    <property type="entry name" value="Glutathione peroxidase"/>
    <property type="match status" value="1"/>
</dbReference>
<protein>
    <recommendedName>
        <fullName evidence="5">Glutathione peroxidase</fullName>
    </recommendedName>
</protein>
<dbReference type="Gene3D" id="3.40.30.10">
    <property type="entry name" value="Glutaredoxin"/>
    <property type="match status" value="1"/>
</dbReference>
<dbReference type="FunCoup" id="F5YCS0">
    <property type="interactions" value="227"/>
</dbReference>
<name>F5YCS0_LEAAZ</name>
<dbReference type="PROSITE" id="PS00763">
    <property type="entry name" value="GLUTATHIONE_PEROXID_2"/>
    <property type="match status" value="1"/>
</dbReference>
<dbReference type="GO" id="GO:0034599">
    <property type="term" value="P:cellular response to oxidative stress"/>
    <property type="evidence" value="ECO:0007669"/>
    <property type="project" value="TreeGrafter"/>
</dbReference>
<evidence type="ECO:0000313" key="7">
    <source>
        <dbReference type="Proteomes" id="UP000009222"/>
    </source>
</evidence>
<keyword evidence="7" id="KW-1185">Reference proteome</keyword>
<dbReference type="EMBL" id="CP001841">
    <property type="protein sequence ID" value="AEF80663.1"/>
    <property type="molecule type" value="Genomic_DNA"/>
</dbReference>
<comment type="similarity">
    <text evidence="1 5">Belongs to the glutathione peroxidase family.</text>
</comment>
<keyword evidence="3 5" id="KW-0560">Oxidoreductase</keyword>
<dbReference type="PROSITE" id="PS51355">
    <property type="entry name" value="GLUTATHIONE_PEROXID_3"/>
    <property type="match status" value="1"/>
</dbReference>
<gene>
    <name evidence="6" type="ordered locus">TREAZ_1681</name>
</gene>
<dbReference type="InterPro" id="IPR029759">
    <property type="entry name" value="GPX_AS"/>
</dbReference>
<dbReference type="Pfam" id="PF00255">
    <property type="entry name" value="GSHPx"/>
    <property type="match status" value="1"/>
</dbReference>
<dbReference type="KEGG" id="taz:TREAZ_1681"/>
<evidence type="ECO:0000256" key="3">
    <source>
        <dbReference type="ARBA" id="ARBA00023002"/>
    </source>
</evidence>
<dbReference type="PANTHER" id="PTHR11592:SF78">
    <property type="entry name" value="GLUTATHIONE PEROXIDASE"/>
    <property type="match status" value="1"/>
</dbReference>
<dbReference type="Proteomes" id="UP000009222">
    <property type="component" value="Chromosome"/>
</dbReference>
<dbReference type="InterPro" id="IPR029760">
    <property type="entry name" value="GPX_CS"/>
</dbReference>
<reference evidence="6 7" key="2">
    <citation type="journal article" date="2011" name="ISME J.">
        <title>RNA-seq reveals cooperative metabolic interactions between two termite-gut spirochete species in co-culture.</title>
        <authorList>
            <person name="Rosenthal A.Z."/>
            <person name="Matson E.G."/>
            <person name="Eldar A."/>
            <person name="Leadbetter J.R."/>
        </authorList>
    </citation>
    <scope>NUCLEOTIDE SEQUENCE [LARGE SCALE GENOMIC DNA]</scope>
    <source>
        <strain evidence="7">ATCC BAA-888 / DSM 13862 / ZAS-9</strain>
    </source>
</reference>
<accession>F5YCS0</accession>
<reference evidence="7" key="1">
    <citation type="submission" date="2009-12" db="EMBL/GenBank/DDBJ databases">
        <title>Complete sequence of Treponema azotonutricium strain ZAS-9.</title>
        <authorList>
            <person name="Tetu S.G."/>
            <person name="Matson E."/>
            <person name="Ren Q."/>
            <person name="Seshadri R."/>
            <person name="Elbourne L."/>
            <person name="Hassan K.A."/>
            <person name="Durkin A."/>
            <person name="Radune D."/>
            <person name="Mohamoud Y."/>
            <person name="Shay R."/>
            <person name="Jin S."/>
            <person name="Zhang X."/>
            <person name="Lucey K."/>
            <person name="Ballor N.R."/>
            <person name="Ottesen E."/>
            <person name="Rosenthal R."/>
            <person name="Allen A."/>
            <person name="Leadbetter J.R."/>
            <person name="Paulsen I.T."/>
        </authorList>
    </citation>
    <scope>NUCLEOTIDE SEQUENCE [LARGE SCALE GENOMIC DNA]</scope>
    <source>
        <strain evidence="7">ATCC BAA-888 / DSM 13862 / ZAS-9</strain>
    </source>
</reference>
<dbReference type="InterPro" id="IPR036249">
    <property type="entry name" value="Thioredoxin-like_sf"/>
</dbReference>
<dbReference type="eggNOG" id="COG0386">
    <property type="taxonomic scope" value="Bacteria"/>
</dbReference>
<dbReference type="InterPro" id="IPR000889">
    <property type="entry name" value="Glutathione_peroxidase"/>
</dbReference>
<dbReference type="STRING" id="545695.TREAZ_1681"/>
<dbReference type="OrthoDB" id="9809733at2"/>
<feature type="active site" evidence="4">
    <location>
        <position position="35"/>
    </location>
</feature>
<dbReference type="AlphaFoldDB" id="F5YCS0"/>
<evidence type="ECO:0000313" key="6">
    <source>
        <dbReference type="EMBL" id="AEF80663.1"/>
    </source>
</evidence>
<evidence type="ECO:0000256" key="1">
    <source>
        <dbReference type="ARBA" id="ARBA00006926"/>
    </source>
</evidence>
<evidence type="ECO:0000256" key="4">
    <source>
        <dbReference type="PIRSR" id="PIRSR000303-1"/>
    </source>
</evidence>
<dbReference type="PRINTS" id="PR01011">
    <property type="entry name" value="GLUTPROXDASE"/>
</dbReference>
<dbReference type="PIRSF" id="PIRSF000303">
    <property type="entry name" value="Glutathion_perox"/>
    <property type="match status" value="1"/>
</dbReference>
<dbReference type="GO" id="GO:0004601">
    <property type="term" value="F:peroxidase activity"/>
    <property type="evidence" value="ECO:0007669"/>
    <property type="project" value="UniProtKB-KW"/>
</dbReference>